<dbReference type="SUPFAM" id="SSF51306">
    <property type="entry name" value="LexA/Signal peptidase"/>
    <property type="match status" value="1"/>
</dbReference>
<dbReference type="RefSeq" id="WP_221033245.1">
    <property type="nucleotide sequence ID" value="NZ_CP139781.1"/>
</dbReference>
<evidence type="ECO:0000259" key="15">
    <source>
        <dbReference type="Pfam" id="PF01726"/>
    </source>
</evidence>
<keyword evidence="11 12" id="KW-0742">SOS response</keyword>
<comment type="similarity">
    <text evidence="1 12 13">Belongs to the peptidase S24 family.</text>
</comment>
<accession>A0ABZ1C546</accession>
<keyword evidence="4 12" id="KW-0227">DNA damage</keyword>
<feature type="domain" description="LexA repressor DNA-binding" evidence="15">
    <location>
        <begin position="3"/>
        <end position="65"/>
    </location>
</feature>
<feature type="domain" description="Peptidase S24/S26A/S26B/S26C" evidence="14">
    <location>
        <begin position="85"/>
        <end position="201"/>
    </location>
</feature>
<evidence type="ECO:0000256" key="12">
    <source>
        <dbReference type="HAMAP-Rule" id="MF_00015"/>
    </source>
</evidence>
<dbReference type="InterPro" id="IPR036390">
    <property type="entry name" value="WH_DNA-bd_sf"/>
</dbReference>
<evidence type="ECO:0000256" key="13">
    <source>
        <dbReference type="RuleBase" id="RU003991"/>
    </source>
</evidence>
<sequence>MAESLTSTQSKVLAFVEQSTAQNGHPPTMKEVSRHFGWSSTSTAQQHLGALQKKGRLDRIPKSPRSLRVTKPLRPTRVDQTVAVPLVGRIAAGVPIYALEEAEEVLPLPRALFHGSSLFALRVKGDSMMNAGIFDGDIAVLRAGPEFSDGDIAAVIVDEEATLKRVFKTKRGLRLQAENPDFADRVVSSDQIKQSFRLAGVLVGTIRRFT</sequence>
<keyword evidence="7 12" id="KW-0805">Transcription regulation</keyword>
<evidence type="ECO:0000256" key="9">
    <source>
        <dbReference type="ARBA" id="ARBA00023163"/>
    </source>
</evidence>
<feature type="site" description="Cleavage; by autolysis" evidence="12">
    <location>
        <begin position="92"/>
        <end position="93"/>
    </location>
</feature>
<evidence type="ECO:0000259" key="14">
    <source>
        <dbReference type="Pfam" id="PF00717"/>
    </source>
</evidence>
<keyword evidence="2 12" id="KW-0678">Repressor</keyword>
<evidence type="ECO:0000256" key="6">
    <source>
        <dbReference type="ARBA" id="ARBA00022813"/>
    </source>
</evidence>
<feature type="DNA-binding region" description="H-T-H motif" evidence="12">
    <location>
        <begin position="29"/>
        <end position="49"/>
    </location>
</feature>
<dbReference type="InterPro" id="IPR006200">
    <property type="entry name" value="LexA"/>
</dbReference>
<dbReference type="HAMAP" id="MF_00015">
    <property type="entry name" value="LexA"/>
    <property type="match status" value="1"/>
</dbReference>
<dbReference type="InterPro" id="IPR036388">
    <property type="entry name" value="WH-like_DNA-bd_sf"/>
</dbReference>
<keyword evidence="5 12" id="KW-0378">Hydrolase</keyword>
<reference evidence="16 17" key="1">
    <citation type="submission" date="2021-08" db="EMBL/GenBank/DDBJ databases">
        <authorList>
            <person name="Zhang D."/>
            <person name="Zhang A."/>
            <person name="Wang L."/>
        </authorList>
    </citation>
    <scope>NUCLEOTIDE SEQUENCE [LARGE SCALE GENOMIC DNA]</scope>
    <source>
        <strain evidence="16 17">WL0086</strain>
    </source>
</reference>
<evidence type="ECO:0000256" key="8">
    <source>
        <dbReference type="ARBA" id="ARBA00023125"/>
    </source>
</evidence>
<evidence type="ECO:0000256" key="1">
    <source>
        <dbReference type="ARBA" id="ARBA00007484"/>
    </source>
</evidence>
<evidence type="ECO:0000256" key="5">
    <source>
        <dbReference type="ARBA" id="ARBA00022801"/>
    </source>
</evidence>
<dbReference type="PANTHER" id="PTHR33516">
    <property type="entry name" value="LEXA REPRESSOR"/>
    <property type="match status" value="1"/>
</dbReference>
<dbReference type="Pfam" id="PF00717">
    <property type="entry name" value="Peptidase_S24"/>
    <property type="match status" value="1"/>
</dbReference>
<organism evidence="16 17">
    <name type="scientific">Actomonas aquatica</name>
    <dbReference type="NCBI Taxonomy" id="2866162"/>
    <lineage>
        <taxon>Bacteria</taxon>
        <taxon>Pseudomonadati</taxon>
        <taxon>Verrucomicrobiota</taxon>
        <taxon>Opitutia</taxon>
        <taxon>Opitutales</taxon>
        <taxon>Opitutaceae</taxon>
        <taxon>Actomonas</taxon>
    </lineage>
</organism>
<dbReference type="Pfam" id="PF01726">
    <property type="entry name" value="LexA_DNA_bind"/>
    <property type="match status" value="1"/>
</dbReference>
<gene>
    <name evidence="12 16" type="primary">lexA</name>
    <name evidence="16" type="ORF">K1X11_017055</name>
</gene>
<keyword evidence="6 12" id="KW-0068">Autocatalytic cleavage</keyword>
<dbReference type="PRINTS" id="PR00726">
    <property type="entry name" value="LEXASERPTASE"/>
</dbReference>
<dbReference type="Gene3D" id="1.10.10.10">
    <property type="entry name" value="Winged helix-like DNA-binding domain superfamily/Winged helix DNA-binding domain"/>
    <property type="match status" value="1"/>
</dbReference>
<keyword evidence="17" id="KW-1185">Reference proteome</keyword>
<evidence type="ECO:0000256" key="7">
    <source>
        <dbReference type="ARBA" id="ARBA00023015"/>
    </source>
</evidence>
<evidence type="ECO:0000313" key="16">
    <source>
        <dbReference type="EMBL" id="WRQ86522.1"/>
    </source>
</evidence>
<name>A0ABZ1C546_9BACT</name>
<dbReference type="InterPro" id="IPR050077">
    <property type="entry name" value="LexA_repressor"/>
</dbReference>
<proteinExistence type="inferred from homology"/>
<dbReference type="GO" id="GO:0004252">
    <property type="term" value="F:serine-type endopeptidase activity"/>
    <property type="evidence" value="ECO:0007669"/>
    <property type="project" value="UniProtKB-EC"/>
</dbReference>
<dbReference type="EMBL" id="CP139781">
    <property type="protein sequence ID" value="WRQ86522.1"/>
    <property type="molecule type" value="Genomic_DNA"/>
</dbReference>
<evidence type="ECO:0000256" key="2">
    <source>
        <dbReference type="ARBA" id="ARBA00022491"/>
    </source>
</evidence>
<keyword evidence="8 12" id="KW-0238">DNA-binding</keyword>
<dbReference type="NCBIfam" id="TIGR00498">
    <property type="entry name" value="lexA"/>
    <property type="match status" value="1"/>
</dbReference>
<evidence type="ECO:0000256" key="10">
    <source>
        <dbReference type="ARBA" id="ARBA00023204"/>
    </source>
</evidence>
<keyword evidence="9 12" id="KW-0804">Transcription</keyword>
<dbReference type="InterPro" id="IPR006199">
    <property type="entry name" value="LexA_DNA-bd_dom"/>
</dbReference>
<dbReference type="Proteomes" id="UP000738431">
    <property type="component" value="Chromosome"/>
</dbReference>
<dbReference type="InterPro" id="IPR036286">
    <property type="entry name" value="LexA/Signal_pep-like_sf"/>
</dbReference>
<dbReference type="Gene3D" id="2.10.109.10">
    <property type="entry name" value="Umud Fragment, subunit A"/>
    <property type="match status" value="1"/>
</dbReference>
<keyword evidence="3 12" id="KW-0235">DNA replication</keyword>
<evidence type="ECO:0000313" key="17">
    <source>
        <dbReference type="Proteomes" id="UP000738431"/>
    </source>
</evidence>
<comment type="function">
    <text evidence="12">Represses a number of genes involved in the response to DNA damage (SOS response), including recA and lexA. In the presence of single-stranded DNA, RecA interacts with LexA causing an autocatalytic cleavage which disrupts the DNA-binding part of LexA, leading to derepression of the SOS regulon and eventually DNA repair.</text>
</comment>
<evidence type="ECO:0000256" key="4">
    <source>
        <dbReference type="ARBA" id="ARBA00022763"/>
    </source>
</evidence>
<feature type="active site" description="For autocatalytic cleavage activity" evidence="12">
    <location>
        <position position="164"/>
    </location>
</feature>
<dbReference type="SUPFAM" id="SSF46785">
    <property type="entry name" value="Winged helix' DNA-binding domain"/>
    <property type="match status" value="1"/>
</dbReference>
<dbReference type="InterPro" id="IPR006197">
    <property type="entry name" value="Peptidase_S24_LexA"/>
</dbReference>
<evidence type="ECO:0000256" key="11">
    <source>
        <dbReference type="ARBA" id="ARBA00023236"/>
    </source>
</evidence>
<protein>
    <recommendedName>
        <fullName evidence="12">LexA repressor</fullName>
        <ecNumber evidence="12">3.4.21.88</ecNumber>
    </recommendedName>
</protein>
<dbReference type="EC" id="3.4.21.88" evidence="12"/>
<dbReference type="InterPro" id="IPR015927">
    <property type="entry name" value="Peptidase_S24_S26A/B/C"/>
</dbReference>
<reference evidence="16 17" key="2">
    <citation type="submission" date="2023-12" db="EMBL/GenBank/DDBJ databases">
        <title>Description of an unclassified Opitutus bacterium of Verrucomicrobiota.</title>
        <authorList>
            <person name="Zhang D.-F."/>
        </authorList>
    </citation>
    <scope>NUCLEOTIDE SEQUENCE [LARGE SCALE GENOMIC DNA]</scope>
    <source>
        <strain evidence="16 17">WL0086</strain>
    </source>
</reference>
<dbReference type="PANTHER" id="PTHR33516:SF2">
    <property type="entry name" value="LEXA REPRESSOR-RELATED"/>
    <property type="match status" value="1"/>
</dbReference>
<evidence type="ECO:0000256" key="3">
    <source>
        <dbReference type="ARBA" id="ARBA00022705"/>
    </source>
</evidence>
<keyword evidence="10 12" id="KW-0234">DNA repair</keyword>
<dbReference type="InterPro" id="IPR039418">
    <property type="entry name" value="LexA-like"/>
</dbReference>
<comment type="subunit">
    <text evidence="12">Homodimer.</text>
</comment>
<dbReference type="CDD" id="cd06529">
    <property type="entry name" value="S24_LexA-like"/>
    <property type="match status" value="1"/>
</dbReference>
<feature type="active site" description="For autocatalytic cleavage activity" evidence="12">
    <location>
        <position position="127"/>
    </location>
</feature>
<comment type="catalytic activity">
    <reaction evidence="12">
        <text>Hydrolysis of Ala-|-Gly bond in repressor LexA.</text>
        <dbReference type="EC" id="3.4.21.88"/>
    </reaction>
</comment>